<dbReference type="EMBL" id="MU032345">
    <property type="protein sequence ID" value="KAF3768402.1"/>
    <property type="molecule type" value="Genomic_DNA"/>
</dbReference>
<evidence type="ECO:0008006" key="4">
    <source>
        <dbReference type="Google" id="ProtNLM"/>
    </source>
</evidence>
<evidence type="ECO:0000313" key="3">
    <source>
        <dbReference type="Proteomes" id="UP000803844"/>
    </source>
</evidence>
<sequence length="253" mass="28124">METYHGIVRTPADAIKLFEACRVGLLSRVQCRLSKKERQSIRSGSVFVWDEREAGMRRWTDGKSWSASRVSGSFLAYREIEGKRGGGFGTSRRSAGKTLDSGRGSDEVSEDGEPKGYRYKTDGLMKQTFSITTSQGQHLHLISYYSRPHPSGPELPQPSTDPSLRQVVPVKDMYPESSLNDHPVPVTTRNHVATYPHLPPLSEAYHPQYAQQPSPVARSPYSHYTVAGHYAPAPLPHPHHAHLPAATTPYPPQ</sequence>
<accession>A0A9P4Y8P8</accession>
<feature type="non-terminal residue" evidence="2">
    <location>
        <position position="253"/>
    </location>
</feature>
<dbReference type="Proteomes" id="UP000803844">
    <property type="component" value="Unassembled WGS sequence"/>
</dbReference>
<name>A0A9P4Y8P8_CRYP1</name>
<dbReference type="InterPro" id="IPR018608">
    <property type="entry name" value="Gti1/Pac2"/>
</dbReference>
<protein>
    <recommendedName>
        <fullName evidence="4">cAMP-independent regulatory protein pac2</fullName>
    </recommendedName>
</protein>
<dbReference type="RefSeq" id="XP_040779363.1">
    <property type="nucleotide sequence ID" value="XM_040915405.1"/>
</dbReference>
<dbReference type="GeneID" id="63832534"/>
<dbReference type="PANTHER" id="PTHR28027:SF1">
    <property type="entry name" value="CAMP INDEPENDENT REGULATORY PROTEIN (AFU_ORTHOLOGUE AFUA_3G09640)"/>
    <property type="match status" value="1"/>
</dbReference>
<evidence type="ECO:0000313" key="2">
    <source>
        <dbReference type="EMBL" id="KAF3768402.1"/>
    </source>
</evidence>
<dbReference type="PANTHER" id="PTHR28027">
    <property type="entry name" value="TRANSCRIPTIONAL REGULATOR MIT1"/>
    <property type="match status" value="1"/>
</dbReference>
<proteinExistence type="predicted"/>
<dbReference type="Pfam" id="PF09729">
    <property type="entry name" value="Gti1_Pac2"/>
    <property type="match status" value="2"/>
</dbReference>
<reference evidence="2" key="1">
    <citation type="journal article" date="2020" name="Phytopathology">
        <title>Genome sequence of the chestnut blight fungus Cryphonectria parasitica EP155: A fundamental resource for an archetypical invasive plant pathogen.</title>
        <authorList>
            <person name="Crouch J.A."/>
            <person name="Dawe A."/>
            <person name="Aerts A."/>
            <person name="Barry K."/>
            <person name="Churchill A.C.L."/>
            <person name="Grimwood J."/>
            <person name="Hillman B."/>
            <person name="Milgroom M.G."/>
            <person name="Pangilinan J."/>
            <person name="Smith M."/>
            <person name="Salamov A."/>
            <person name="Schmutz J."/>
            <person name="Yadav J."/>
            <person name="Grigoriev I.V."/>
            <person name="Nuss D."/>
        </authorList>
    </citation>
    <scope>NUCLEOTIDE SEQUENCE</scope>
    <source>
        <strain evidence="2">EP155</strain>
    </source>
</reference>
<evidence type="ECO:0000256" key="1">
    <source>
        <dbReference type="SAM" id="MobiDB-lite"/>
    </source>
</evidence>
<dbReference type="OrthoDB" id="5572844at2759"/>
<dbReference type="AlphaFoldDB" id="A0A9P4Y8P8"/>
<feature type="region of interest" description="Disordered" evidence="1">
    <location>
        <begin position="85"/>
        <end position="119"/>
    </location>
</feature>
<keyword evidence="3" id="KW-1185">Reference proteome</keyword>
<gene>
    <name evidence="2" type="ORF">M406DRAFT_16146</name>
</gene>
<organism evidence="2 3">
    <name type="scientific">Cryphonectria parasitica (strain ATCC 38755 / EP155)</name>
    <dbReference type="NCBI Taxonomy" id="660469"/>
    <lineage>
        <taxon>Eukaryota</taxon>
        <taxon>Fungi</taxon>
        <taxon>Dikarya</taxon>
        <taxon>Ascomycota</taxon>
        <taxon>Pezizomycotina</taxon>
        <taxon>Sordariomycetes</taxon>
        <taxon>Sordariomycetidae</taxon>
        <taxon>Diaporthales</taxon>
        <taxon>Cryphonectriaceae</taxon>
        <taxon>Cryphonectria-Endothia species complex</taxon>
        <taxon>Cryphonectria</taxon>
    </lineage>
</organism>
<comment type="caution">
    <text evidence="2">The sequence shown here is derived from an EMBL/GenBank/DDBJ whole genome shotgun (WGS) entry which is preliminary data.</text>
</comment>
<dbReference type="GO" id="GO:0003677">
    <property type="term" value="F:DNA binding"/>
    <property type="evidence" value="ECO:0007669"/>
    <property type="project" value="TreeGrafter"/>
</dbReference>